<keyword evidence="2" id="KW-1133">Transmembrane helix</keyword>
<evidence type="ECO:0000256" key="2">
    <source>
        <dbReference type="SAM" id="Phobius"/>
    </source>
</evidence>
<protein>
    <submittedName>
        <fullName evidence="3">Uncharacterized protein</fullName>
    </submittedName>
</protein>
<name>A0A2V5I0S2_ASPV1</name>
<sequence>MLLAAVPSRPTREHHKIQQQQAVGGITFSGVCRHNGGTGRAAADWLAHFLIAPKDDPSTFALGPRCLVHETVRVHGGSKTDRPDSSHPWAGGPFLLILLLRAPAAAAAAAAAAARVLALAATNFLLITTSTTLTLTLLPFFFSVFPAHFFSSLLHFQL</sequence>
<evidence type="ECO:0000256" key="1">
    <source>
        <dbReference type="SAM" id="MobiDB-lite"/>
    </source>
</evidence>
<dbReference type="AlphaFoldDB" id="A0A2V5I0S2"/>
<keyword evidence="4" id="KW-1185">Reference proteome</keyword>
<gene>
    <name evidence="3" type="ORF">BO99DRAFT_414023</name>
</gene>
<organism evidence="3 4">
    <name type="scientific">Aspergillus violaceofuscus (strain CBS 115571)</name>
    <dbReference type="NCBI Taxonomy" id="1450538"/>
    <lineage>
        <taxon>Eukaryota</taxon>
        <taxon>Fungi</taxon>
        <taxon>Dikarya</taxon>
        <taxon>Ascomycota</taxon>
        <taxon>Pezizomycotina</taxon>
        <taxon>Eurotiomycetes</taxon>
        <taxon>Eurotiomycetidae</taxon>
        <taxon>Eurotiales</taxon>
        <taxon>Aspergillaceae</taxon>
        <taxon>Aspergillus</taxon>
    </lineage>
</organism>
<keyword evidence="2" id="KW-0472">Membrane</keyword>
<feature type="region of interest" description="Disordered" evidence="1">
    <location>
        <begin position="1"/>
        <end position="20"/>
    </location>
</feature>
<keyword evidence="2" id="KW-0812">Transmembrane</keyword>
<dbReference type="Proteomes" id="UP000249829">
    <property type="component" value="Unassembled WGS sequence"/>
</dbReference>
<evidence type="ECO:0000313" key="4">
    <source>
        <dbReference type="Proteomes" id="UP000249829"/>
    </source>
</evidence>
<evidence type="ECO:0000313" key="3">
    <source>
        <dbReference type="EMBL" id="PYI17697.1"/>
    </source>
</evidence>
<accession>A0A2V5I0S2</accession>
<reference evidence="3 4" key="1">
    <citation type="submission" date="2018-02" db="EMBL/GenBank/DDBJ databases">
        <title>The genomes of Aspergillus section Nigri reveals drivers in fungal speciation.</title>
        <authorList>
            <consortium name="DOE Joint Genome Institute"/>
            <person name="Vesth T.C."/>
            <person name="Nybo J."/>
            <person name="Theobald S."/>
            <person name="Brandl J."/>
            <person name="Frisvad J.C."/>
            <person name="Nielsen K.F."/>
            <person name="Lyhne E.K."/>
            <person name="Kogle M.E."/>
            <person name="Kuo A."/>
            <person name="Riley R."/>
            <person name="Clum A."/>
            <person name="Nolan M."/>
            <person name="Lipzen A."/>
            <person name="Salamov A."/>
            <person name="Henrissat B."/>
            <person name="Wiebenga A."/>
            <person name="De vries R.P."/>
            <person name="Grigoriev I.V."/>
            <person name="Mortensen U.H."/>
            <person name="Andersen M.R."/>
            <person name="Baker S.E."/>
        </authorList>
    </citation>
    <scope>NUCLEOTIDE SEQUENCE [LARGE SCALE GENOMIC DNA]</scope>
    <source>
        <strain evidence="3 4">CBS 115571</strain>
    </source>
</reference>
<proteinExistence type="predicted"/>
<dbReference type="EMBL" id="KZ825153">
    <property type="protein sequence ID" value="PYI17697.1"/>
    <property type="molecule type" value="Genomic_DNA"/>
</dbReference>
<feature type="transmembrane region" description="Helical" evidence="2">
    <location>
        <begin position="94"/>
        <end position="117"/>
    </location>
</feature>
<feature type="transmembrane region" description="Helical" evidence="2">
    <location>
        <begin position="124"/>
        <end position="149"/>
    </location>
</feature>